<sequence length="191" mass="21558">MLNECDNKQIAHVAVKTPPFWKYKPTLWFVRLKAQFDLAKISNDTSKFNYVLSAVELDILNSVSDLVVKPPEKGKYEVLNKTSNRVTLGKHLDFISQFSTDIRHVLGSDNSAADALSRINALNLSTTDLQHLADSQTKDEELKTLISSNDLSIKLKPLKMGNALEIFCDVSGEKVRPYVPEELRFEVFRSS</sequence>
<dbReference type="Pfam" id="PF23055">
    <property type="entry name" value="DUF7041"/>
    <property type="match status" value="1"/>
</dbReference>
<organism evidence="2 3">
    <name type="scientific">Nephila pilipes</name>
    <name type="common">Giant wood spider</name>
    <name type="synonym">Nephila maculata</name>
    <dbReference type="NCBI Taxonomy" id="299642"/>
    <lineage>
        <taxon>Eukaryota</taxon>
        <taxon>Metazoa</taxon>
        <taxon>Ecdysozoa</taxon>
        <taxon>Arthropoda</taxon>
        <taxon>Chelicerata</taxon>
        <taxon>Arachnida</taxon>
        <taxon>Araneae</taxon>
        <taxon>Araneomorphae</taxon>
        <taxon>Entelegynae</taxon>
        <taxon>Araneoidea</taxon>
        <taxon>Nephilidae</taxon>
        <taxon>Nephila</taxon>
    </lineage>
</organism>
<gene>
    <name evidence="2" type="primary">RF55_14648</name>
    <name evidence="2" type="ORF">NPIL_379361</name>
</gene>
<keyword evidence="3" id="KW-1185">Reference proteome</keyword>
<protein>
    <submittedName>
        <fullName evidence="2">Gag-pol polyprotein</fullName>
    </submittedName>
</protein>
<dbReference type="PANTHER" id="PTHR33327">
    <property type="entry name" value="ENDONUCLEASE"/>
    <property type="match status" value="1"/>
</dbReference>
<evidence type="ECO:0000259" key="1">
    <source>
        <dbReference type="Pfam" id="PF23055"/>
    </source>
</evidence>
<dbReference type="InterPro" id="IPR055469">
    <property type="entry name" value="DUF7041"/>
</dbReference>
<dbReference type="Proteomes" id="UP000887013">
    <property type="component" value="Unassembled WGS sequence"/>
</dbReference>
<reference evidence="2" key="1">
    <citation type="submission" date="2020-08" db="EMBL/GenBank/DDBJ databases">
        <title>Multicomponent nature underlies the extraordinary mechanical properties of spider dragline silk.</title>
        <authorList>
            <person name="Kono N."/>
            <person name="Nakamura H."/>
            <person name="Mori M."/>
            <person name="Yoshida Y."/>
            <person name="Ohtoshi R."/>
            <person name="Malay A.D."/>
            <person name="Moran D.A.P."/>
            <person name="Tomita M."/>
            <person name="Numata K."/>
            <person name="Arakawa K."/>
        </authorList>
    </citation>
    <scope>NUCLEOTIDE SEQUENCE</scope>
</reference>
<name>A0A8X6T7K4_NEPPI</name>
<proteinExistence type="predicted"/>
<feature type="domain" description="DUF7041" evidence="1">
    <location>
        <begin position="18"/>
        <end position="81"/>
    </location>
</feature>
<evidence type="ECO:0000313" key="3">
    <source>
        <dbReference type="Proteomes" id="UP000887013"/>
    </source>
</evidence>
<accession>A0A8X6T7K4</accession>
<dbReference type="OrthoDB" id="8065209at2759"/>
<dbReference type="AlphaFoldDB" id="A0A8X6T7K4"/>
<dbReference type="PANTHER" id="PTHR33327:SF3">
    <property type="entry name" value="RNA-DIRECTED DNA POLYMERASE"/>
    <property type="match status" value="1"/>
</dbReference>
<comment type="caution">
    <text evidence="2">The sequence shown here is derived from an EMBL/GenBank/DDBJ whole genome shotgun (WGS) entry which is preliminary data.</text>
</comment>
<evidence type="ECO:0000313" key="2">
    <source>
        <dbReference type="EMBL" id="GFS85200.1"/>
    </source>
</evidence>
<dbReference type="EMBL" id="BMAW01003722">
    <property type="protein sequence ID" value="GFS85200.1"/>
    <property type="molecule type" value="Genomic_DNA"/>
</dbReference>